<feature type="compositionally biased region" description="Basic residues" evidence="2">
    <location>
        <begin position="502"/>
        <end position="517"/>
    </location>
</feature>
<protein>
    <recommendedName>
        <fullName evidence="3">Protein kinase domain-containing protein</fullName>
    </recommendedName>
</protein>
<dbReference type="Pfam" id="PF00069">
    <property type="entry name" value="Pkinase"/>
    <property type="match status" value="1"/>
</dbReference>
<evidence type="ECO:0000259" key="3">
    <source>
        <dbReference type="PROSITE" id="PS50011"/>
    </source>
</evidence>
<evidence type="ECO:0000256" key="1">
    <source>
        <dbReference type="ARBA" id="ARBA00008874"/>
    </source>
</evidence>
<dbReference type="OrthoDB" id="248923at2759"/>
<evidence type="ECO:0000256" key="2">
    <source>
        <dbReference type="SAM" id="MobiDB-lite"/>
    </source>
</evidence>
<dbReference type="EMBL" id="AJWJ01000155">
    <property type="protein sequence ID" value="KAF2074269.1"/>
    <property type="molecule type" value="Genomic_DNA"/>
</dbReference>
<dbReference type="PANTHER" id="PTHR48014:SF28">
    <property type="entry name" value="SERINE_THREONINE-PROTEIN KINASE FRAY1"/>
    <property type="match status" value="1"/>
</dbReference>
<dbReference type="GO" id="GO:0005524">
    <property type="term" value="F:ATP binding"/>
    <property type="evidence" value="ECO:0007669"/>
    <property type="project" value="InterPro"/>
</dbReference>
<keyword evidence="5" id="KW-1185">Reference proteome</keyword>
<dbReference type="Proteomes" id="UP000695562">
    <property type="component" value="Unassembled WGS sequence"/>
</dbReference>
<reference evidence="4" key="1">
    <citation type="submission" date="2020-01" db="EMBL/GenBank/DDBJ databases">
        <title>Development of genomics and gene disruption for Polysphondylium violaceum indicates a role for the polyketide synthase stlB in stalk morphogenesis.</title>
        <authorList>
            <person name="Narita B."/>
            <person name="Kawabe Y."/>
            <person name="Kin K."/>
            <person name="Saito T."/>
            <person name="Gibbs R."/>
            <person name="Kuspa A."/>
            <person name="Muzny D."/>
            <person name="Queller D."/>
            <person name="Richards S."/>
            <person name="Strassman J."/>
            <person name="Sucgang R."/>
            <person name="Worley K."/>
            <person name="Schaap P."/>
        </authorList>
    </citation>
    <scope>NUCLEOTIDE SEQUENCE</scope>
    <source>
        <strain evidence="4">QSvi11</strain>
    </source>
</reference>
<evidence type="ECO:0000313" key="5">
    <source>
        <dbReference type="Proteomes" id="UP000695562"/>
    </source>
</evidence>
<organism evidence="4 5">
    <name type="scientific">Polysphondylium violaceum</name>
    <dbReference type="NCBI Taxonomy" id="133409"/>
    <lineage>
        <taxon>Eukaryota</taxon>
        <taxon>Amoebozoa</taxon>
        <taxon>Evosea</taxon>
        <taxon>Eumycetozoa</taxon>
        <taxon>Dictyostelia</taxon>
        <taxon>Dictyosteliales</taxon>
        <taxon>Dictyosteliaceae</taxon>
        <taxon>Polysphondylium</taxon>
    </lineage>
</organism>
<dbReference type="SMART" id="SM00220">
    <property type="entry name" value="S_TKc"/>
    <property type="match status" value="1"/>
</dbReference>
<comment type="caution">
    <text evidence="4">The sequence shown here is derived from an EMBL/GenBank/DDBJ whole genome shotgun (WGS) entry which is preliminary data.</text>
</comment>
<feature type="compositionally biased region" description="Basic residues" evidence="2">
    <location>
        <begin position="464"/>
        <end position="474"/>
    </location>
</feature>
<feature type="region of interest" description="Disordered" evidence="2">
    <location>
        <begin position="343"/>
        <end position="380"/>
    </location>
</feature>
<dbReference type="InterPro" id="IPR000719">
    <property type="entry name" value="Prot_kinase_dom"/>
</dbReference>
<feature type="compositionally biased region" description="Low complexity" evidence="2">
    <location>
        <begin position="348"/>
        <end position="369"/>
    </location>
</feature>
<feature type="domain" description="Protein kinase" evidence="3">
    <location>
        <begin position="59"/>
        <end position="319"/>
    </location>
</feature>
<dbReference type="GO" id="GO:0006611">
    <property type="term" value="P:protein export from nucleus"/>
    <property type="evidence" value="ECO:0007669"/>
    <property type="project" value="TreeGrafter"/>
</dbReference>
<proteinExistence type="inferred from homology"/>
<dbReference type="GO" id="GO:0004672">
    <property type="term" value="F:protein kinase activity"/>
    <property type="evidence" value="ECO:0007669"/>
    <property type="project" value="InterPro"/>
</dbReference>
<evidence type="ECO:0000313" key="4">
    <source>
        <dbReference type="EMBL" id="KAF2074269.1"/>
    </source>
</evidence>
<dbReference type="PANTHER" id="PTHR48014">
    <property type="entry name" value="SERINE/THREONINE-PROTEIN KINASE FRAY2"/>
    <property type="match status" value="1"/>
</dbReference>
<feature type="region of interest" description="Disordered" evidence="2">
    <location>
        <begin position="434"/>
        <end position="523"/>
    </location>
</feature>
<name>A0A8J4PX27_9MYCE</name>
<sequence>MSSNISQFNTDGPVKDPSKRRSVPANLHSSISHERRESIIRELQKIPTSNQYPNTAEDYQLLEPIGEGTEGKVWKAHCISLNEDVAIKVVELERMDPAFVKDVIKEAKVMNGNNHPNLIHYHTSFLTDSSLWIVMDYLGGGSLADIIKYKYPNGLPEVLAITILKALLKGLEYLHSHQRIHRDLKSDNILIGDDGSIELADFGVTAIFEKNCLCSRKTIVGTPCWMAPEIISEKGYNQSVDMWSFGITAIELIKGKPPGSDLPPSKVFMNLLFGNSPSLAEEEERGECSHAYRDMVDKCLQKEPSRRPSASKLLEHKVFKYAKKSNYIVSNLLHNLSPCEDRYRESLSQEGSLNSSPNSSRPSSPDNYSANTDSPKSPIAKSCSSIELKNRQAGLPQFMPRAASHPVDLQNLEFQNNGTNSNSNQHIQHTQIVTPPSATEQKHQGFLHHKKSNPTSPEKERKKGFFNHFRRHSIAKLFGSPKDDHHKDEHHKEEQPTPHHGEQHHHFHFPWKHHHSPSHVEST</sequence>
<gene>
    <name evidence="4" type="ORF">CYY_004402</name>
</gene>
<feature type="region of interest" description="Disordered" evidence="2">
    <location>
        <begin position="1"/>
        <end position="34"/>
    </location>
</feature>
<dbReference type="SUPFAM" id="SSF56112">
    <property type="entry name" value="Protein kinase-like (PK-like)"/>
    <property type="match status" value="1"/>
</dbReference>
<comment type="similarity">
    <text evidence="1">Belongs to the protein kinase superfamily. STE Ser/Thr protein kinase family. STE20 subfamily.</text>
</comment>
<dbReference type="PROSITE" id="PS50011">
    <property type="entry name" value="PROTEIN_KINASE_DOM"/>
    <property type="match status" value="1"/>
</dbReference>
<dbReference type="InterPro" id="IPR047173">
    <property type="entry name" value="STRAD_A/B-like"/>
</dbReference>
<dbReference type="Gene3D" id="3.30.200.20">
    <property type="entry name" value="Phosphorylase Kinase, domain 1"/>
    <property type="match status" value="1"/>
</dbReference>
<dbReference type="GO" id="GO:0043539">
    <property type="term" value="F:protein serine/threonine kinase activator activity"/>
    <property type="evidence" value="ECO:0007669"/>
    <property type="project" value="InterPro"/>
</dbReference>
<feature type="compositionally biased region" description="Basic and acidic residues" evidence="2">
    <location>
        <begin position="481"/>
        <end position="501"/>
    </location>
</feature>
<dbReference type="InterPro" id="IPR011009">
    <property type="entry name" value="Kinase-like_dom_sf"/>
</dbReference>
<dbReference type="Gene3D" id="1.10.510.10">
    <property type="entry name" value="Transferase(Phosphotransferase) domain 1"/>
    <property type="match status" value="1"/>
</dbReference>
<feature type="compositionally biased region" description="Polar residues" evidence="2">
    <location>
        <begin position="1"/>
        <end position="10"/>
    </location>
</feature>
<dbReference type="GO" id="GO:1902554">
    <property type="term" value="C:serine/threonine protein kinase complex"/>
    <property type="evidence" value="ECO:0007669"/>
    <property type="project" value="TreeGrafter"/>
</dbReference>
<accession>A0A8J4PX27</accession>
<dbReference type="AlphaFoldDB" id="A0A8J4PX27"/>